<evidence type="ECO:0000313" key="8">
    <source>
        <dbReference type="Proteomes" id="UP001652625"/>
    </source>
</evidence>
<feature type="transmembrane region" description="Helical" evidence="6">
    <location>
        <begin position="204"/>
        <end position="221"/>
    </location>
</feature>
<feature type="transmembrane region" description="Helical" evidence="6">
    <location>
        <begin position="62"/>
        <end position="83"/>
    </location>
</feature>
<proteinExistence type="inferred from homology"/>
<comment type="similarity">
    <text evidence="2">Belongs to the DRAM/TMEM150 family.</text>
</comment>
<feature type="transmembrane region" description="Helical" evidence="6">
    <location>
        <begin position="163"/>
        <end position="184"/>
    </location>
</feature>
<gene>
    <name evidence="9" type="primary">LOC105844337</name>
</gene>
<keyword evidence="5 6" id="KW-0472">Membrane</keyword>
<feature type="transmembrane region" description="Helical" evidence="6">
    <location>
        <begin position="14"/>
        <end position="35"/>
    </location>
</feature>
<dbReference type="RefSeq" id="XP_065654579.1">
    <property type="nucleotide sequence ID" value="XM_065798507.1"/>
</dbReference>
<evidence type="ECO:0000256" key="3">
    <source>
        <dbReference type="ARBA" id="ARBA00022692"/>
    </source>
</evidence>
<dbReference type="Proteomes" id="UP001652625">
    <property type="component" value="Chromosome 06"/>
</dbReference>
<feature type="domain" description="CWH43-like N-terminal" evidence="7">
    <location>
        <begin position="15"/>
        <end position="223"/>
    </location>
</feature>
<evidence type="ECO:0000313" key="9">
    <source>
        <dbReference type="RefSeq" id="XP_065654579.1"/>
    </source>
</evidence>
<dbReference type="PANTHER" id="PTHR21324">
    <property type="entry name" value="FASTING-INDUCIBLE INTEGRAL MEMBRANE PROTEIN TM6P1-RELATED"/>
    <property type="match status" value="1"/>
</dbReference>
<evidence type="ECO:0000259" key="7">
    <source>
        <dbReference type="Pfam" id="PF10277"/>
    </source>
</evidence>
<keyword evidence="8" id="KW-1185">Reference proteome</keyword>
<organism evidence="8 9">
    <name type="scientific">Hydra vulgaris</name>
    <name type="common">Hydra</name>
    <name type="synonym">Hydra attenuata</name>
    <dbReference type="NCBI Taxonomy" id="6087"/>
    <lineage>
        <taxon>Eukaryota</taxon>
        <taxon>Metazoa</taxon>
        <taxon>Cnidaria</taxon>
        <taxon>Hydrozoa</taxon>
        <taxon>Hydroidolina</taxon>
        <taxon>Anthoathecata</taxon>
        <taxon>Aplanulata</taxon>
        <taxon>Hydridae</taxon>
        <taxon>Hydra</taxon>
    </lineage>
</organism>
<feature type="transmembrane region" description="Helical" evidence="6">
    <location>
        <begin position="128"/>
        <end position="151"/>
    </location>
</feature>
<evidence type="ECO:0000256" key="5">
    <source>
        <dbReference type="ARBA" id="ARBA00023136"/>
    </source>
</evidence>
<reference evidence="9" key="1">
    <citation type="submission" date="2025-08" db="UniProtKB">
        <authorList>
            <consortium name="RefSeq"/>
        </authorList>
    </citation>
    <scope>IDENTIFICATION</scope>
</reference>
<evidence type="ECO:0000256" key="1">
    <source>
        <dbReference type="ARBA" id="ARBA00004127"/>
    </source>
</evidence>
<dbReference type="Pfam" id="PF10277">
    <property type="entry name" value="Frag1"/>
    <property type="match status" value="1"/>
</dbReference>
<keyword evidence="4 6" id="KW-1133">Transmembrane helix</keyword>
<dbReference type="GeneID" id="105844337"/>
<dbReference type="InterPro" id="IPR019402">
    <property type="entry name" value="CWH43_N"/>
</dbReference>
<evidence type="ECO:0000256" key="6">
    <source>
        <dbReference type="SAM" id="Phobius"/>
    </source>
</evidence>
<keyword evidence="3 6" id="KW-0812">Transmembrane</keyword>
<evidence type="ECO:0000256" key="2">
    <source>
        <dbReference type="ARBA" id="ARBA00006565"/>
    </source>
</evidence>
<protein>
    <submittedName>
        <fullName evidence="9">DNA damage-regulated autophagy modulator protein 1</fullName>
    </submittedName>
</protein>
<dbReference type="InterPro" id="IPR050911">
    <property type="entry name" value="DRAM/TMEM150_Autophagy_Mod"/>
</dbReference>
<dbReference type="PANTHER" id="PTHR21324:SF2">
    <property type="entry name" value="EG:22E5.9 PROTEIN"/>
    <property type="match status" value="1"/>
</dbReference>
<evidence type="ECO:0000256" key="4">
    <source>
        <dbReference type="ARBA" id="ARBA00022989"/>
    </source>
</evidence>
<sequence length="262" mass="29573">MVEENDGKKTFKSLHVIVIVSVLLPVFTLCISYIVGFKLEKISSSFVPFVSDTGDTRPNSSIFTFGLSLSGVLTLVIITIRYYQVEYILLETKTQSSWINQFSLVSGLTLVFGEFIVAAFQISNIKAVHFIGAGMHFGGAAMFCATQCYFTYKSSKKKCQITFVVRALSTAIMTASSIVFGVFMIPSLNKYNRKGRNVGQTFEWLLVSSQLIFMLTFLNEFRELEIEFRLSKINNLQDADEESKRLVNIASFTFSKTYQRID</sequence>
<name>A0ABM4BZA0_HYDVU</name>
<accession>A0ABM4BZA0</accession>
<feature type="transmembrane region" description="Helical" evidence="6">
    <location>
        <begin position="104"/>
        <end position="122"/>
    </location>
</feature>
<comment type="subcellular location">
    <subcellularLocation>
        <location evidence="1">Endomembrane system</location>
        <topology evidence="1">Multi-pass membrane protein</topology>
    </subcellularLocation>
</comment>